<reference evidence="3 4" key="1">
    <citation type="submission" date="2019-02" db="EMBL/GenBank/DDBJ databases">
        <title>Bacterial novel species Emticicia sp. 17J42-9 isolated from soil.</title>
        <authorList>
            <person name="Jung H.-Y."/>
        </authorList>
    </citation>
    <scope>NUCLEOTIDE SEQUENCE [LARGE SCALE GENOMIC DNA]</scope>
    <source>
        <strain evidence="3 4">17J42-9</strain>
    </source>
</reference>
<evidence type="ECO:0000256" key="1">
    <source>
        <dbReference type="SAM" id="Phobius"/>
    </source>
</evidence>
<dbReference type="PANTHER" id="PTHR34220:SF7">
    <property type="entry name" value="SENSOR HISTIDINE KINASE YPDA"/>
    <property type="match status" value="1"/>
</dbReference>
<feature type="transmembrane region" description="Helical" evidence="1">
    <location>
        <begin position="158"/>
        <end position="182"/>
    </location>
</feature>
<feature type="domain" description="Signal transduction histidine kinase internal region" evidence="2">
    <location>
        <begin position="341"/>
        <end position="419"/>
    </location>
</feature>
<feature type="transmembrane region" description="Helical" evidence="1">
    <location>
        <begin position="12"/>
        <end position="28"/>
    </location>
</feature>
<accession>A0A4Q5M388</accession>
<name>A0A4Q5M388_9BACT</name>
<feature type="transmembrane region" description="Helical" evidence="1">
    <location>
        <begin position="194"/>
        <end position="216"/>
    </location>
</feature>
<dbReference type="Proteomes" id="UP000293162">
    <property type="component" value="Unassembled WGS sequence"/>
</dbReference>
<comment type="caution">
    <text evidence="3">The sequence shown here is derived from an EMBL/GenBank/DDBJ whole genome shotgun (WGS) entry which is preliminary data.</text>
</comment>
<proteinExistence type="predicted"/>
<evidence type="ECO:0000313" key="4">
    <source>
        <dbReference type="Proteomes" id="UP000293162"/>
    </source>
</evidence>
<dbReference type="InterPro" id="IPR036890">
    <property type="entry name" value="HATPase_C_sf"/>
</dbReference>
<evidence type="ECO:0000259" key="2">
    <source>
        <dbReference type="Pfam" id="PF06580"/>
    </source>
</evidence>
<feature type="transmembrane region" description="Helical" evidence="1">
    <location>
        <begin position="263"/>
        <end position="284"/>
    </location>
</feature>
<dbReference type="PANTHER" id="PTHR34220">
    <property type="entry name" value="SENSOR HISTIDINE KINASE YPDA"/>
    <property type="match status" value="1"/>
</dbReference>
<dbReference type="Pfam" id="PF06580">
    <property type="entry name" value="His_kinase"/>
    <property type="match status" value="1"/>
</dbReference>
<feature type="transmembrane region" description="Helical" evidence="1">
    <location>
        <begin position="74"/>
        <end position="96"/>
    </location>
</feature>
<dbReference type="InterPro" id="IPR050640">
    <property type="entry name" value="Bact_2-comp_sensor_kinase"/>
</dbReference>
<dbReference type="EMBL" id="SEWF01000005">
    <property type="protein sequence ID" value="RYU96778.1"/>
    <property type="molecule type" value="Genomic_DNA"/>
</dbReference>
<organism evidence="3 4">
    <name type="scientific">Emticicia agri</name>
    <dbReference type="NCBI Taxonomy" id="2492393"/>
    <lineage>
        <taxon>Bacteria</taxon>
        <taxon>Pseudomonadati</taxon>
        <taxon>Bacteroidota</taxon>
        <taxon>Cytophagia</taxon>
        <taxon>Cytophagales</taxon>
        <taxon>Leadbetterellaceae</taxon>
        <taxon>Emticicia</taxon>
    </lineage>
</organism>
<feature type="transmembrane region" description="Helical" evidence="1">
    <location>
        <begin position="304"/>
        <end position="325"/>
    </location>
</feature>
<dbReference type="SUPFAM" id="SSF55874">
    <property type="entry name" value="ATPase domain of HSP90 chaperone/DNA topoisomerase II/histidine kinase"/>
    <property type="match status" value="1"/>
</dbReference>
<dbReference type="RefSeq" id="WP_130019737.1">
    <property type="nucleotide sequence ID" value="NZ_SEWF01000005.1"/>
</dbReference>
<dbReference type="OrthoDB" id="9792992at2"/>
<dbReference type="GO" id="GO:0000155">
    <property type="term" value="F:phosphorelay sensor kinase activity"/>
    <property type="evidence" value="ECO:0007669"/>
    <property type="project" value="InterPro"/>
</dbReference>
<evidence type="ECO:0000313" key="3">
    <source>
        <dbReference type="EMBL" id="RYU96778.1"/>
    </source>
</evidence>
<sequence length="534" mass="62668">MQSFQKFRRYEFWFILLAFTIYITRRLFQLAARFDRDVELAEQSTKNASADFLPRTIHSVWESLASYNHALNTIFPTIAGGVLLFLAWATFHYMAFPRWKSKGQEQSLFFTYLFLTAVFSLASVFFYDFFKLYWRFRLDNSGQIIDFKVYSLFRKVHLLSNTIALLAIIGIYEITSQFYYFIKTKLYEEPEKNYQYLDILLIVFILLSFLFFAVFGQLPVSFWNGGLRDVVLVPLFLGIAYGAHKIFTEKVMPHISAPHSKEFSTGITLFFLVCGIGSFIFQVVEIVFWLSKGFSRIEFSIKDLVIVFVWLVLLSVIAAFLRSVFFKEKLQLTQLFTQKTAELSSLRSQINPHFLFNALNTLYSVSLKENADKTADGIQKLGDMMRFMLNENNQDRIPLNKEIEYLQNYIEIQRMRIAESDNIEIKINIQPSDRDIFIAPMLLNPFIENAFKHGISFRNPSWIYITLTFDDTRLYFKVHNSLHAKSESDPEKDNNGIGLENVKKRLDLIYKNRYALDIQKSEQDFFVSLTITYW</sequence>
<dbReference type="GO" id="GO:0016020">
    <property type="term" value="C:membrane"/>
    <property type="evidence" value="ECO:0007669"/>
    <property type="project" value="InterPro"/>
</dbReference>
<gene>
    <name evidence="3" type="ORF">EWM59_04430</name>
</gene>
<feature type="transmembrane region" description="Helical" evidence="1">
    <location>
        <begin position="222"/>
        <end position="243"/>
    </location>
</feature>
<protein>
    <submittedName>
        <fullName evidence="3">Sensor protein lytS</fullName>
    </submittedName>
</protein>
<keyword evidence="1" id="KW-1133">Transmembrane helix</keyword>
<dbReference type="AlphaFoldDB" id="A0A4Q5M388"/>
<dbReference type="InterPro" id="IPR010559">
    <property type="entry name" value="Sig_transdc_His_kin_internal"/>
</dbReference>
<keyword evidence="1" id="KW-0812">Transmembrane</keyword>
<keyword evidence="1" id="KW-0472">Membrane</keyword>
<dbReference type="Gene3D" id="3.30.565.10">
    <property type="entry name" value="Histidine kinase-like ATPase, C-terminal domain"/>
    <property type="match status" value="1"/>
</dbReference>
<keyword evidence="4" id="KW-1185">Reference proteome</keyword>
<feature type="transmembrane region" description="Helical" evidence="1">
    <location>
        <begin position="108"/>
        <end position="130"/>
    </location>
</feature>